<dbReference type="EMBL" id="JAAGWD010000006">
    <property type="protein sequence ID" value="NEM98920.1"/>
    <property type="molecule type" value="Genomic_DNA"/>
</dbReference>
<reference evidence="2 3" key="1">
    <citation type="submission" date="2020-02" db="EMBL/GenBank/DDBJ databases">
        <authorList>
            <person name="Kim M.K."/>
        </authorList>
    </citation>
    <scope>NUCLEOTIDE SEQUENCE [LARGE SCALE GENOMIC DNA]</scope>
    <source>
        <strain evidence="2 3">BT327</strain>
    </source>
</reference>
<feature type="domain" description="HTH cro/C1-type" evidence="1">
    <location>
        <begin position="5"/>
        <end position="60"/>
    </location>
</feature>
<dbReference type="PROSITE" id="PS50943">
    <property type="entry name" value="HTH_CROC1"/>
    <property type="match status" value="1"/>
</dbReference>
<dbReference type="Proteomes" id="UP000474777">
    <property type="component" value="Unassembled WGS sequence"/>
</dbReference>
<dbReference type="AlphaFoldDB" id="A0A6B3LZ49"/>
<dbReference type="RefSeq" id="WP_163915805.1">
    <property type="nucleotide sequence ID" value="NZ_JAAGWD010000006.1"/>
</dbReference>
<dbReference type="Gene3D" id="1.10.260.40">
    <property type="entry name" value="lambda repressor-like DNA-binding domains"/>
    <property type="match status" value="1"/>
</dbReference>
<gene>
    <name evidence="2" type="ORF">GXP69_14550</name>
</gene>
<sequence length="148" mass="16329">MVDRIRELMEHLGQSSSQFADRIEVPRAVLSHILSGRNKPSLDVIIKILANNEKVSPDWLLHGKGEMLISVAPKPTCETEPMVPRKSISEKPSETLVSELDAEKVQINNASDTPLKNTAVSEKKLKQVILVYSDNTFSVLSPEAGIIT</sequence>
<dbReference type="Pfam" id="PF01381">
    <property type="entry name" value="HTH_3"/>
    <property type="match status" value="1"/>
</dbReference>
<keyword evidence="3" id="KW-1185">Reference proteome</keyword>
<dbReference type="InterPro" id="IPR010982">
    <property type="entry name" value="Lambda_DNA-bd_dom_sf"/>
</dbReference>
<comment type="caution">
    <text evidence="2">The sequence shown here is derived from an EMBL/GenBank/DDBJ whole genome shotgun (WGS) entry which is preliminary data.</text>
</comment>
<evidence type="ECO:0000313" key="3">
    <source>
        <dbReference type="Proteomes" id="UP000474777"/>
    </source>
</evidence>
<proteinExistence type="predicted"/>
<dbReference type="SUPFAM" id="SSF47413">
    <property type="entry name" value="lambda repressor-like DNA-binding domains"/>
    <property type="match status" value="1"/>
</dbReference>
<organism evidence="2 3">
    <name type="scientific">Pontibacter burrus</name>
    <dbReference type="NCBI Taxonomy" id="2704466"/>
    <lineage>
        <taxon>Bacteria</taxon>
        <taxon>Pseudomonadati</taxon>
        <taxon>Bacteroidota</taxon>
        <taxon>Cytophagia</taxon>
        <taxon>Cytophagales</taxon>
        <taxon>Hymenobacteraceae</taxon>
        <taxon>Pontibacter</taxon>
    </lineage>
</organism>
<accession>A0A6B3LZ49</accession>
<dbReference type="GO" id="GO:0003677">
    <property type="term" value="F:DNA binding"/>
    <property type="evidence" value="ECO:0007669"/>
    <property type="project" value="InterPro"/>
</dbReference>
<dbReference type="InterPro" id="IPR001387">
    <property type="entry name" value="Cro/C1-type_HTH"/>
</dbReference>
<dbReference type="SMART" id="SM00530">
    <property type="entry name" value="HTH_XRE"/>
    <property type="match status" value="1"/>
</dbReference>
<protein>
    <submittedName>
        <fullName evidence="2">Helix-turn-helix transcriptional regulator</fullName>
    </submittedName>
</protein>
<evidence type="ECO:0000259" key="1">
    <source>
        <dbReference type="PROSITE" id="PS50943"/>
    </source>
</evidence>
<dbReference type="CDD" id="cd00093">
    <property type="entry name" value="HTH_XRE"/>
    <property type="match status" value="1"/>
</dbReference>
<name>A0A6B3LZ49_9BACT</name>
<evidence type="ECO:0000313" key="2">
    <source>
        <dbReference type="EMBL" id="NEM98920.1"/>
    </source>
</evidence>